<dbReference type="AlphaFoldDB" id="A0A1U7GUZ4"/>
<dbReference type="Pfam" id="PF13483">
    <property type="entry name" value="Lactamase_B_3"/>
    <property type="match status" value="1"/>
</dbReference>
<keyword evidence="1" id="KW-0378">Hydrolase</keyword>
<dbReference type="RefSeq" id="WP_062249827.1">
    <property type="nucleotide sequence ID" value="NZ_MRCA01000014.1"/>
</dbReference>
<accession>A0A1U7GUZ4</accession>
<dbReference type="EMBL" id="MRCA01000014">
    <property type="protein sequence ID" value="OKH11905.1"/>
    <property type="molecule type" value="Genomic_DNA"/>
</dbReference>
<comment type="caution">
    <text evidence="1">The sequence shown here is derived from an EMBL/GenBank/DDBJ whole genome shotgun (WGS) entry which is preliminary data.</text>
</comment>
<dbReference type="OrthoDB" id="507726at2"/>
<name>A0A1U7GUZ4_9CYAN</name>
<keyword evidence="2" id="KW-1185">Reference proteome</keyword>
<dbReference type="GO" id="GO:0016787">
    <property type="term" value="F:hydrolase activity"/>
    <property type="evidence" value="ECO:0007669"/>
    <property type="project" value="UniProtKB-KW"/>
</dbReference>
<dbReference type="PANTHER" id="PTHR36142:SF2">
    <property type="entry name" value="METALLO-HYDROLASE_OXIDOREDUCTASE SUPERFAMILY PROTEIN"/>
    <property type="match status" value="1"/>
</dbReference>
<protein>
    <submittedName>
        <fullName evidence="1">Zn-dependent hydrolase</fullName>
    </submittedName>
</protein>
<reference evidence="1 2" key="1">
    <citation type="submission" date="2016-11" db="EMBL/GenBank/DDBJ databases">
        <title>Draft Genome Sequences of Nine Cyanobacterial Strains from Diverse Habitats.</title>
        <authorList>
            <person name="Zhu T."/>
            <person name="Hou S."/>
            <person name="Lu X."/>
            <person name="Hess W.R."/>
        </authorList>
    </citation>
    <scope>NUCLEOTIDE SEQUENCE [LARGE SCALE GENOMIC DNA]</scope>
    <source>
        <strain evidence="1 2">NIES-592</strain>
    </source>
</reference>
<proteinExistence type="predicted"/>
<evidence type="ECO:0000313" key="2">
    <source>
        <dbReference type="Proteomes" id="UP000186391"/>
    </source>
</evidence>
<gene>
    <name evidence="1" type="ORF">NIES592_19615</name>
</gene>
<dbReference type="InterPro" id="IPR036866">
    <property type="entry name" value="RibonucZ/Hydroxyglut_hydro"/>
</dbReference>
<evidence type="ECO:0000313" key="1">
    <source>
        <dbReference type="EMBL" id="OKH11905.1"/>
    </source>
</evidence>
<dbReference type="Gene3D" id="3.60.15.10">
    <property type="entry name" value="Ribonuclease Z/Hydroxyacylglutathione hydrolase-like"/>
    <property type="match status" value="1"/>
</dbReference>
<organism evidence="1 2">
    <name type="scientific">Fischerella major NIES-592</name>
    <dbReference type="NCBI Taxonomy" id="210994"/>
    <lineage>
        <taxon>Bacteria</taxon>
        <taxon>Bacillati</taxon>
        <taxon>Cyanobacteriota</taxon>
        <taxon>Cyanophyceae</taxon>
        <taxon>Nostocales</taxon>
        <taxon>Hapalosiphonaceae</taxon>
        <taxon>Fischerella</taxon>
    </lineage>
</organism>
<dbReference type="PANTHER" id="PTHR36142">
    <property type="entry name" value="METALLO-HYDROLASE/OXIDOREDUCTASE SUPERFAMILY PROTEIN"/>
    <property type="match status" value="1"/>
</dbReference>
<dbReference type="SUPFAM" id="SSF56281">
    <property type="entry name" value="Metallo-hydrolase/oxidoreductase"/>
    <property type="match status" value="1"/>
</dbReference>
<sequence>MLLTYLDSNSWLIEIGGQRILLDPWLVDTLTFANQDWFFKGYRTQDHPIPENIDLILLSQGLEDHAHPPTLKQLDHNIPVVASPNAAKIVQQLGYTQITVLTHGETFTLNTSVEIKAFPGSPIGPTLVENGYLLKELASNLTIYYEPHGYHSPSLKAVAPIDVVITPLVDLTLPIVGPFIRGGKNALELAQWLQPQVMLPTAAGGDVKFIGFLTKFLQTKGSIEEFRSLLAKNNLSTQVIEPKSGDRIELQLQKKGVGV</sequence>
<dbReference type="Proteomes" id="UP000186391">
    <property type="component" value="Unassembled WGS sequence"/>
</dbReference>